<feature type="domain" description="DUF305" evidence="2">
    <location>
        <begin position="63"/>
        <end position="210"/>
    </location>
</feature>
<dbReference type="PANTHER" id="PTHR36933:SF1">
    <property type="entry name" value="SLL0788 PROTEIN"/>
    <property type="match status" value="1"/>
</dbReference>
<sequence>MAGGIVVLGALLGLTACSGSEEPIGAKPTAPVLQPGKPGESNRTLSPEEAGSARPETPPNDADVTYVREMIVHHRQAIEMAVLVPDRGADGQVKGLASRIADAQGPEIEMMDAWLKKHNKAPVPPAGHGGHNAHAGMPGMATPEQMDQLKAAKGAEFDKLFLRLMIAHHQGALTMADAVKTTGADVRVQEMADDVTASQSAEIRRMQQMLGA</sequence>
<dbReference type="RefSeq" id="WP_187221110.1">
    <property type="nucleotide sequence ID" value="NZ_JABVED010000008.1"/>
</dbReference>
<dbReference type="PANTHER" id="PTHR36933">
    <property type="entry name" value="SLL0788 PROTEIN"/>
    <property type="match status" value="1"/>
</dbReference>
<evidence type="ECO:0000259" key="2">
    <source>
        <dbReference type="Pfam" id="PF03713"/>
    </source>
</evidence>
<reference evidence="3 4" key="1">
    <citation type="submission" date="2020-06" db="EMBL/GenBank/DDBJ databases">
        <title>Actinokineospora xiongansis sp. nov., isolated from soil of Baiyangdian.</title>
        <authorList>
            <person name="Zhang X."/>
        </authorList>
    </citation>
    <scope>NUCLEOTIDE SEQUENCE [LARGE SCALE GENOMIC DNA]</scope>
    <source>
        <strain evidence="3 4">HBU206404</strain>
    </source>
</reference>
<comment type="caution">
    <text evidence="3">The sequence shown here is derived from an EMBL/GenBank/DDBJ whole genome shotgun (WGS) entry which is preliminary data.</text>
</comment>
<dbReference type="Gene3D" id="1.20.1260.10">
    <property type="match status" value="1"/>
</dbReference>
<protein>
    <submittedName>
        <fullName evidence="3">DUF305 domain-containing protein</fullName>
    </submittedName>
</protein>
<dbReference type="Proteomes" id="UP000734823">
    <property type="component" value="Unassembled WGS sequence"/>
</dbReference>
<proteinExistence type="predicted"/>
<evidence type="ECO:0000256" key="1">
    <source>
        <dbReference type="SAM" id="MobiDB-lite"/>
    </source>
</evidence>
<name>A0ABR7L8I6_9PSEU</name>
<gene>
    <name evidence="3" type="ORF">GPZ80_15735</name>
</gene>
<dbReference type="EMBL" id="JABVED010000008">
    <property type="protein sequence ID" value="MBC6448627.1"/>
    <property type="molecule type" value="Genomic_DNA"/>
</dbReference>
<dbReference type="InterPro" id="IPR005183">
    <property type="entry name" value="DUF305_CopM-like"/>
</dbReference>
<dbReference type="Pfam" id="PF03713">
    <property type="entry name" value="DUF305"/>
    <property type="match status" value="1"/>
</dbReference>
<dbReference type="InterPro" id="IPR012347">
    <property type="entry name" value="Ferritin-like"/>
</dbReference>
<evidence type="ECO:0000313" key="3">
    <source>
        <dbReference type="EMBL" id="MBC6448627.1"/>
    </source>
</evidence>
<keyword evidence="4" id="KW-1185">Reference proteome</keyword>
<accession>A0ABR7L8I6</accession>
<feature type="region of interest" description="Disordered" evidence="1">
    <location>
        <begin position="20"/>
        <end position="62"/>
    </location>
</feature>
<evidence type="ECO:0000313" key="4">
    <source>
        <dbReference type="Proteomes" id="UP000734823"/>
    </source>
</evidence>
<organism evidence="3 4">
    <name type="scientific">Actinokineospora xionganensis</name>
    <dbReference type="NCBI Taxonomy" id="2684470"/>
    <lineage>
        <taxon>Bacteria</taxon>
        <taxon>Bacillati</taxon>
        <taxon>Actinomycetota</taxon>
        <taxon>Actinomycetes</taxon>
        <taxon>Pseudonocardiales</taxon>
        <taxon>Pseudonocardiaceae</taxon>
        <taxon>Actinokineospora</taxon>
    </lineage>
</organism>